<keyword evidence="3" id="KW-1185">Reference proteome</keyword>
<accession>A0AAD2FQC5</accession>
<gene>
    <name evidence="2" type="ORF">CYCCA115_LOCUS12114</name>
</gene>
<dbReference type="EMBL" id="CAKOGP040001758">
    <property type="protein sequence ID" value="CAJ1949474.1"/>
    <property type="molecule type" value="Genomic_DNA"/>
</dbReference>
<feature type="compositionally biased region" description="Basic and acidic residues" evidence="1">
    <location>
        <begin position="117"/>
        <end position="136"/>
    </location>
</feature>
<dbReference type="AlphaFoldDB" id="A0AAD2FQC5"/>
<evidence type="ECO:0000256" key="1">
    <source>
        <dbReference type="SAM" id="MobiDB-lite"/>
    </source>
</evidence>
<evidence type="ECO:0000313" key="3">
    <source>
        <dbReference type="Proteomes" id="UP001295423"/>
    </source>
</evidence>
<sequence length="187" mass="20658">MKTVQDSEGFAAQSTYIALSRACRLFLQFWMTGRGPENQNRKQSKVRKGEVSDVDEHGFNIKSPIAPKRTQEMNVIEALISKSKLLEPTEGRTWAGDGGHEEMWRNANKIRMAAKGKQKEEERKTSGVEGGMREETNESILEAEGEMHVDASDGGLCDTIGTYYPPTKATAPNKNNPVADQVGDIAN</sequence>
<proteinExistence type="predicted"/>
<feature type="region of interest" description="Disordered" evidence="1">
    <location>
        <begin position="165"/>
        <end position="187"/>
    </location>
</feature>
<dbReference type="Proteomes" id="UP001295423">
    <property type="component" value="Unassembled WGS sequence"/>
</dbReference>
<organism evidence="2 3">
    <name type="scientific">Cylindrotheca closterium</name>
    <dbReference type="NCBI Taxonomy" id="2856"/>
    <lineage>
        <taxon>Eukaryota</taxon>
        <taxon>Sar</taxon>
        <taxon>Stramenopiles</taxon>
        <taxon>Ochrophyta</taxon>
        <taxon>Bacillariophyta</taxon>
        <taxon>Bacillariophyceae</taxon>
        <taxon>Bacillariophycidae</taxon>
        <taxon>Bacillariales</taxon>
        <taxon>Bacillariaceae</taxon>
        <taxon>Cylindrotheca</taxon>
    </lineage>
</organism>
<name>A0AAD2FQC5_9STRA</name>
<protein>
    <submittedName>
        <fullName evidence="2">Uncharacterized protein</fullName>
    </submittedName>
</protein>
<reference evidence="2" key="1">
    <citation type="submission" date="2023-08" db="EMBL/GenBank/DDBJ databases">
        <authorList>
            <person name="Audoor S."/>
            <person name="Bilcke G."/>
        </authorList>
    </citation>
    <scope>NUCLEOTIDE SEQUENCE</scope>
</reference>
<feature type="compositionally biased region" description="Basic and acidic residues" evidence="1">
    <location>
        <begin position="47"/>
        <end position="59"/>
    </location>
</feature>
<evidence type="ECO:0000313" key="2">
    <source>
        <dbReference type="EMBL" id="CAJ1949474.1"/>
    </source>
</evidence>
<feature type="region of interest" description="Disordered" evidence="1">
    <location>
        <begin position="34"/>
        <end position="61"/>
    </location>
</feature>
<comment type="caution">
    <text evidence="2">The sequence shown here is derived from an EMBL/GenBank/DDBJ whole genome shotgun (WGS) entry which is preliminary data.</text>
</comment>
<feature type="region of interest" description="Disordered" evidence="1">
    <location>
        <begin position="113"/>
        <end position="138"/>
    </location>
</feature>